<evidence type="ECO:0000259" key="17">
    <source>
        <dbReference type="PROSITE" id="PS51068"/>
    </source>
</evidence>
<evidence type="ECO:0000256" key="10">
    <source>
        <dbReference type="ARBA" id="ARBA00023204"/>
    </source>
</evidence>
<dbReference type="RefSeq" id="WP_155870261.1">
    <property type="nucleotide sequence ID" value="NZ_CP046322.1"/>
</dbReference>
<sequence length="287" mass="31501">MPELPEVETIRLGLDPHVRGKEITAARVLRDRAVRRQPGGEREFAGRLIGRTITGTGRRGKFLWLSLGDESALLIHLGMSGQLIVPGPESPPSPHVRAALELEGSDGGGLTLQFRDQRTFGWVWACEAGGDGVPEPAAHIARDLMDPAVDPVNLAHVIRRRTSGIKRVLLNQEVVSGIGNIYADEMLWAARVHGETPADELSVRTLAKLLRVGREVMVRAIAVGGTSFDALYVNVNGESGYFARDLEAYGREGRPCRRCGTAIVRSTFMNRSSYHCPRCQRLPRRTP</sequence>
<name>A0A6B8U140_9CORY</name>
<keyword evidence="8 15" id="KW-0862">Zinc</keyword>
<protein>
    <recommendedName>
        <fullName evidence="15">Formamidopyrimidine-DNA glycosylase</fullName>
        <shortName evidence="15">Fapy-DNA glycosylase</shortName>
        <ecNumber evidence="15">3.2.2.23</ecNumber>
    </recommendedName>
    <alternativeName>
        <fullName evidence="15">DNA-(apurinic or apyrimidinic site) lyase MutM</fullName>
        <shortName evidence="15">AP lyase MutM</shortName>
        <ecNumber evidence="15">4.2.99.18</ecNumber>
    </alternativeName>
</protein>
<comment type="function">
    <text evidence="15">Involved in base excision repair of DNA damaged by oxidation or by mutagenic agents. Acts as DNA glycosylase that recognizes and removes damaged bases. Has a preference for oxidized purines, such as 7,8-dihydro-8-oxoguanine (8-oxoG). Has AP (apurinic/apyrimidinic) lyase activity and introduces nicks in the DNA strand. Cleaves the DNA backbone by beta-delta elimination to generate a single-strand break at the site of the removed base with both 3'- and 5'-phosphates.</text>
</comment>
<dbReference type="EMBL" id="CP046322">
    <property type="protein sequence ID" value="QGS35325.1"/>
    <property type="molecule type" value="Genomic_DNA"/>
</dbReference>
<feature type="binding site" evidence="15">
    <location>
        <position position="95"/>
    </location>
    <ligand>
        <name>DNA</name>
        <dbReference type="ChEBI" id="CHEBI:16991"/>
    </ligand>
</feature>
<dbReference type="Pfam" id="PF06831">
    <property type="entry name" value="H2TH"/>
    <property type="match status" value="1"/>
</dbReference>
<feature type="active site" description="Proton donor; for beta-elimination activity" evidence="15">
    <location>
        <position position="61"/>
    </location>
</feature>
<dbReference type="NCBIfam" id="TIGR00577">
    <property type="entry name" value="fpg"/>
    <property type="match status" value="1"/>
</dbReference>
<keyword evidence="4 15" id="KW-0479">Metal-binding</keyword>
<feature type="binding site" evidence="15">
    <location>
        <position position="161"/>
    </location>
    <ligand>
        <name>DNA</name>
        <dbReference type="ChEBI" id="CHEBI:16991"/>
    </ligand>
</feature>
<dbReference type="GO" id="GO:0006979">
    <property type="term" value="P:response to oxidative stress"/>
    <property type="evidence" value="ECO:0007669"/>
    <property type="project" value="UniProtKB-ARBA"/>
</dbReference>
<evidence type="ECO:0000256" key="11">
    <source>
        <dbReference type="ARBA" id="ARBA00023239"/>
    </source>
</evidence>
<dbReference type="SUPFAM" id="SSF57716">
    <property type="entry name" value="Glucocorticoid receptor-like (DNA-binding domain)"/>
    <property type="match status" value="1"/>
</dbReference>
<keyword evidence="11 15" id="KW-0456">Lyase</keyword>
<dbReference type="FunFam" id="1.10.8.50:FF:000003">
    <property type="entry name" value="Formamidopyrimidine-DNA glycosylase"/>
    <property type="match status" value="1"/>
</dbReference>
<evidence type="ECO:0000256" key="1">
    <source>
        <dbReference type="ARBA" id="ARBA00001668"/>
    </source>
</evidence>
<dbReference type="GO" id="GO:0008270">
    <property type="term" value="F:zinc ion binding"/>
    <property type="evidence" value="ECO:0007669"/>
    <property type="project" value="UniProtKB-UniRule"/>
</dbReference>
<dbReference type="PROSITE" id="PS51068">
    <property type="entry name" value="FPG_CAT"/>
    <property type="match status" value="1"/>
</dbReference>
<dbReference type="AlphaFoldDB" id="A0A6B8U140"/>
<evidence type="ECO:0000313" key="18">
    <source>
        <dbReference type="EMBL" id="QGS35325.1"/>
    </source>
</evidence>
<dbReference type="SUPFAM" id="SSF81624">
    <property type="entry name" value="N-terminal domain of MutM-like DNA repair proteins"/>
    <property type="match status" value="1"/>
</dbReference>
<evidence type="ECO:0000259" key="16">
    <source>
        <dbReference type="PROSITE" id="PS51066"/>
    </source>
</evidence>
<feature type="active site" description="Proton donor; for delta-elimination activity" evidence="15">
    <location>
        <position position="271"/>
    </location>
</feature>
<evidence type="ECO:0000256" key="3">
    <source>
        <dbReference type="ARBA" id="ARBA00011245"/>
    </source>
</evidence>
<dbReference type="InterPro" id="IPR015886">
    <property type="entry name" value="H2TH_FPG"/>
</dbReference>
<evidence type="ECO:0000256" key="9">
    <source>
        <dbReference type="ARBA" id="ARBA00023125"/>
    </source>
</evidence>
<comment type="similarity">
    <text evidence="2 15">Belongs to the FPG family.</text>
</comment>
<dbReference type="NCBIfam" id="NF002211">
    <property type="entry name" value="PRK01103.1"/>
    <property type="match status" value="1"/>
</dbReference>
<keyword evidence="7 15" id="KW-0378">Hydrolase</keyword>
<keyword evidence="13 15" id="KW-0326">Glycosidase</keyword>
<dbReference type="Pfam" id="PF01149">
    <property type="entry name" value="Fapy_DNA_glyco"/>
    <property type="match status" value="1"/>
</dbReference>
<dbReference type="SMART" id="SM00898">
    <property type="entry name" value="Fapy_DNA_glyco"/>
    <property type="match status" value="1"/>
</dbReference>
<dbReference type="InterPro" id="IPR035937">
    <property type="entry name" value="FPG_N"/>
</dbReference>
<feature type="active site" description="Schiff-base intermediate with DNA" evidence="15">
    <location>
        <position position="2"/>
    </location>
</feature>
<comment type="cofactor">
    <cofactor evidence="15">
        <name>Zn(2+)</name>
        <dbReference type="ChEBI" id="CHEBI:29105"/>
    </cofactor>
    <text evidence="15">Binds 1 zinc ion per subunit.</text>
</comment>
<dbReference type="HAMAP" id="MF_00103">
    <property type="entry name" value="Fapy_DNA_glycosyl"/>
    <property type="match status" value="1"/>
</dbReference>
<gene>
    <name evidence="15 18" type="primary">mutM</name>
    <name evidence="15" type="synonym">fpg</name>
    <name evidence="18" type="ORF">FOB82_10655</name>
</gene>
<evidence type="ECO:0000256" key="7">
    <source>
        <dbReference type="ARBA" id="ARBA00022801"/>
    </source>
</evidence>
<evidence type="ECO:0000256" key="5">
    <source>
        <dbReference type="ARBA" id="ARBA00022763"/>
    </source>
</evidence>
<dbReference type="InterPro" id="IPR010979">
    <property type="entry name" value="Ribosomal_uS13-like_H2TH"/>
</dbReference>
<dbReference type="GO" id="GO:0034039">
    <property type="term" value="F:8-oxo-7,8-dihydroguanine DNA N-glycosylase activity"/>
    <property type="evidence" value="ECO:0007669"/>
    <property type="project" value="TreeGrafter"/>
</dbReference>
<dbReference type="GO" id="GO:0003690">
    <property type="term" value="F:double-stranded DNA binding"/>
    <property type="evidence" value="ECO:0007669"/>
    <property type="project" value="UniProtKB-ARBA"/>
</dbReference>
<comment type="catalytic activity">
    <reaction evidence="14 15">
        <text>2'-deoxyribonucleotide-(2'-deoxyribose 5'-phosphate)-2'-deoxyribonucleotide-DNA = a 3'-end 2'-deoxyribonucleotide-(2,3-dehydro-2,3-deoxyribose 5'-phosphate)-DNA + a 5'-end 5'-phospho-2'-deoxyribonucleoside-DNA + H(+)</text>
        <dbReference type="Rhea" id="RHEA:66592"/>
        <dbReference type="Rhea" id="RHEA-COMP:13180"/>
        <dbReference type="Rhea" id="RHEA-COMP:16897"/>
        <dbReference type="Rhea" id="RHEA-COMP:17067"/>
        <dbReference type="ChEBI" id="CHEBI:15378"/>
        <dbReference type="ChEBI" id="CHEBI:136412"/>
        <dbReference type="ChEBI" id="CHEBI:157695"/>
        <dbReference type="ChEBI" id="CHEBI:167181"/>
        <dbReference type="EC" id="4.2.99.18"/>
    </reaction>
</comment>
<keyword evidence="9 15" id="KW-0238">DNA-binding</keyword>
<keyword evidence="12 15" id="KW-0511">Multifunctional enzyme</keyword>
<dbReference type="EC" id="4.2.99.18" evidence="15"/>
<feature type="binding site" evidence="15">
    <location>
        <position position="118"/>
    </location>
    <ligand>
        <name>DNA</name>
        <dbReference type="ChEBI" id="CHEBI:16991"/>
    </ligand>
</feature>
<comment type="subunit">
    <text evidence="3 15">Monomer.</text>
</comment>
<evidence type="ECO:0000256" key="14">
    <source>
        <dbReference type="ARBA" id="ARBA00044632"/>
    </source>
</evidence>
<dbReference type="PROSITE" id="PS51066">
    <property type="entry name" value="ZF_FPG_2"/>
    <property type="match status" value="1"/>
</dbReference>
<keyword evidence="6 15" id="KW-0863">Zinc-finger</keyword>
<evidence type="ECO:0000256" key="13">
    <source>
        <dbReference type="ARBA" id="ARBA00023295"/>
    </source>
</evidence>
<dbReference type="Pfam" id="PF06827">
    <property type="entry name" value="zf-FPG_IleRS"/>
    <property type="match status" value="1"/>
</dbReference>
<dbReference type="GO" id="GO:0003684">
    <property type="term" value="F:damaged DNA binding"/>
    <property type="evidence" value="ECO:0007669"/>
    <property type="project" value="InterPro"/>
</dbReference>
<dbReference type="PANTHER" id="PTHR22993">
    <property type="entry name" value="FORMAMIDOPYRIMIDINE-DNA GLYCOSYLASE"/>
    <property type="match status" value="1"/>
</dbReference>
<evidence type="ECO:0000256" key="12">
    <source>
        <dbReference type="ARBA" id="ARBA00023268"/>
    </source>
</evidence>
<dbReference type="Proteomes" id="UP000426857">
    <property type="component" value="Chromosome"/>
</dbReference>
<feature type="domain" description="Formamidopyrimidine-DNA glycosylase catalytic" evidence="17">
    <location>
        <begin position="2"/>
        <end position="121"/>
    </location>
</feature>
<feature type="domain" description="FPG-type" evidence="16">
    <location>
        <begin position="247"/>
        <end position="281"/>
    </location>
</feature>
<dbReference type="KEGG" id="cxe:FOB82_10655"/>
<accession>A0A6B8U140</accession>
<evidence type="ECO:0000313" key="19">
    <source>
        <dbReference type="Proteomes" id="UP000426857"/>
    </source>
</evidence>
<dbReference type="InterPro" id="IPR000214">
    <property type="entry name" value="Znf_DNA_glyclase/AP_lyase"/>
</dbReference>
<dbReference type="CDD" id="cd08966">
    <property type="entry name" value="EcFpg-like_N"/>
    <property type="match status" value="1"/>
</dbReference>
<evidence type="ECO:0000256" key="6">
    <source>
        <dbReference type="ARBA" id="ARBA00022771"/>
    </source>
</evidence>
<keyword evidence="10 15" id="KW-0234">DNA repair</keyword>
<dbReference type="SMART" id="SM01232">
    <property type="entry name" value="H2TH"/>
    <property type="match status" value="1"/>
</dbReference>
<feature type="active site" description="Proton donor" evidence="15">
    <location>
        <position position="3"/>
    </location>
</feature>
<evidence type="ECO:0000256" key="2">
    <source>
        <dbReference type="ARBA" id="ARBA00009409"/>
    </source>
</evidence>
<dbReference type="InterPro" id="IPR010663">
    <property type="entry name" value="Znf_FPG/IleRS"/>
</dbReference>
<dbReference type="PANTHER" id="PTHR22993:SF9">
    <property type="entry name" value="FORMAMIDOPYRIMIDINE-DNA GLYCOSYLASE"/>
    <property type="match status" value="1"/>
</dbReference>
<dbReference type="Gene3D" id="1.10.8.50">
    <property type="match status" value="1"/>
</dbReference>
<evidence type="ECO:0000256" key="4">
    <source>
        <dbReference type="ARBA" id="ARBA00022723"/>
    </source>
</evidence>
<dbReference type="Gene3D" id="3.20.190.10">
    <property type="entry name" value="MutM-like, N-terminal"/>
    <property type="match status" value="1"/>
</dbReference>
<reference evidence="18 19" key="1">
    <citation type="submission" date="2019-11" db="EMBL/GenBank/DDBJ databases">
        <title>FDA dAtabase for Regulatory Grade micrObial Sequences (FDA-ARGOS): Supporting development and validation of Infectious Disease Dx tests.</title>
        <authorList>
            <person name="Kerrigan L."/>
            <person name="Long C."/>
            <person name="Tallon L."/>
            <person name="Sadzewicz L."/>
            <person name="Vavikolanu K."/>
            <person name="Mehta A."/>
            <person name="Aluvathingal J."/>
            <person name="Nadendla S."/>
            <person name="Yan Y."/>
            <person name="Sichtig H."/>
        </authorList>
    </citation>
    <scope>NUCLEOTIDE SEQUENCE [LARGE SCALE GENOMIC DNA]</scope>
    <source>
        <strain evidence="18 19">FDAARGOS_674</strain>
    </source>
</reference>
<organism evidence="18 19">
    <name type="scientific">Corynebacterium xerosis</name>
    <dbReference type="NCBI Taxonomy" id="1725"/>
    <lineage>
        <taxon>Bacteria</taxon>
        <taxon>Bacillati</taxon>
        <taxon>Actinomycetota</taxon>
        <taxon>Actinomycetes</taxon>
        <taxon>Mycobacteriales</taxon>
        <taxon>Corynebacteriaceae</taxon>
        <taxon>Corynebacterium</taxon>
    </lineage>
</organism>
<dbReference type="InterPro" id="IPR020629">
    <property type="entry name" value="FPG_Glyclase"/>
</dbReference>
<dbReference type="GO" id="GO:0006284">
    <property type="term" value="P:base-excision repair"/>
    <property type="evidence" value="ECO:0007669"/>
    <property type="project" value="InterPro"/>
</dbReference>
<evidence type="ECO:0000256" key="8">
    <source>
        <dbReference type="ARBA" id="ARBA00022833"/>
    </source>
</evidence>
<evidence type="ECO:0000256" key="15">
    <source>
        <dbReference type="HAMAP-Rule" id="MF_00103"/>
    </source>
</evidence>
<dbReference type="EC" id="3.2.2.23" evidence="15"/>
<keyword evidence="5 15" id="KW-0227">DNA damage</keyword>
<dbReference type="GO" id="GO:0140078">
    <property type="term" value="F:class I DNA-(apurinic or apyrimidinic site) endonuclease activity"/>
    <property type="evidence" value="ECO:0007669"/>
    <property type="project" value="UniProtKB-EC"/>
</dbReference>
<comment type="catalytic activity">
    <reaction evidence="1 15">
        <text>Hydrolysis of DNA containing ring-opened 7-methylguanine residues, releasing 2,6-diamino-4-hydroxy-5-(N-methyl)formamidopyrimidine.</text>
        <dbReference type="EC" id="3.2.2.23"/>
    </reaction>
</comment>
<proteinExistence type="inferred from homology"/>
<dbReference type="InterPro" id="IPR012319">
    <property type="entry name" value="FPG_cat"/>
</dbReference>
<dbReference type="SUPFAM" id="SSF46946">
    <property type="entry name" value="S13-like H2TH domain"/>
    <property type="match status" value="1"/>
</dbReference>